<evidence type="ECO:0000256" key="13">
    <source>
        <dbReference type="ARBA" id="ARBA00022824"/>
    </source>
</evidence>
<evidence type="ECO:0000259" key="32">
    <source>
        <dbReference type="PROSITE" id="PS50893"/>
    </source>
</evidence>
<dbReference type="EC" id="5.6.1.6" evidence="6"/>
<evidence type="ECO:0000256" key="17">
    <source>
        <dbReference type="ARBA" id="ARBA00023136"/>
    </source>
</evidence>
<evidence type="ECO:0000256" key="24">
    <source>
        <dbReference type="ARBA" id="ARBA00029720"/>
    </source>
</evidence>
<dbReference type="InterPro" id="IPR003593">
    <property type="entry name" value="AAA+_ATPase"/>
</dbReference>
<feature type="transmembrane region" description="Helical" evidence="31">
    <location>
        <begin position="135"/>
        <end position="153"/>
    </location>
</feature>
<dbReference type="InterPro" id="IPR003439">
    <property type="entry name" value="ABC_transporter-like_ATP-bd"/>
</dbReference>
<feature type="domain" description="ABC transporter" evidence="32">
    <location>
        <begin position="431"/>
        <end position="654"/>
    </location>
</feature>
<feature type="compositionally biased region" description="Low complexity" evidence="30">
    <location>
        <begin position="1401"/>
        <end position="1427"/>
    </location>
</feature>
<evidence type="ECO:0000256" key="26">
    <source>
        <dbReference type="ARBA" id="ARBA00033163"/>
    </source>
</evidence>
<comment type="catalytic activity">
    <reaction evidence="29">
        <text>ATP + H2O = ADP + phosphate + H(+)</text>
        <dbReference type="Rhea" id="RHEA:13065"/>
        <dbReference type="ChEBI" id="CHEBI:15377"/>
        <dbReference type="ChEBI" id="CHEBI:15378"/>
        <dbReference type="ChEBI" id="CHEBI:30616"/>
        <dbReference type="ChEBI" id="CHEBI:43474"/>
        <dbReference type="ChEBI" id="CHEBI:456216"/>
    </reaction>
    <physiologicalReaction direction="left-to-right" evidence="29">
        <dbReference type="Rhea" id="RHEA:13066"/>
    </physiologicalReaction>
</comment>
<dbReference type="PANTHER" id="PTHR24223">
    <property type="entry name" value="ATP-BINDING CASSETTE SUB-FAMILY C"/>
    <property type="match status" value="1"/>
</dbReference>
<evidence type="ECO:0000256" key="19">
    <source>
        <dbReference type="ARBA" id="ARBA00023180"/>
    </source>
</evidence>
<keyword evidence="8" id="KW-0813">Transport</keyword>
<dbReference type="GO" id="GO:0034707">
    <property type="term" value="C:chloride channel complex"/>
    <property type="evidence" value="ECO:0007669"/>
    <property type="project" value="UniProtKB-KW"/>
</dbReference>
<evidence type="ECO:0000256" key="12">
    <source>
        <dbReference type="ARBA" id="ARBA00022753"/>
    </source>
</evidence>
<dbReference type="SMART" id="SM00382">
    <property type="entry name" value="AAA"/>
    <property type="match status" value="2"/>
</dbReference>
<evidence type="ECO:0000256" key="7">
    <source>
        <dbReference type="ARBA" id="ARBA00016668"/>
    </source>
</evidence>
<evidence type="ECO:0000256" key="9">
    <source>
        <dbReference type="ARBA" id="ARBA00022553"/>
    </source>
</evidence>
<dbReference type="FunFam" id="1.20.1560.10:FF:000026">
    <property type="entry name" value="Multidrug resistance-associated protein lethal(2)03659"/>
    <property type="match status" value="1"/>
</dbReference>
<evidence type="ECO:0000256" key="10">
    <source>
        <dbReference type="ARBA" id="ARBA00022692"/>
    </source>
</evidence>
<evidence type="ECO:0000256" key="16">
    <source>
        <dbReference type="ARBA" id="ARBA00023065"/>
    </source>
</evidence>
<dbReference type="InterPro" id="IPR017871">
    <property type="entry name" value="ABC_transporter-like_CS"/>
</dbReference>
<comment type="catalytic activity">
    <reaction evidence="27">
        <text>ATP + H2O + closed Cl(-) channel = ADP + phosphate + open Cl(-) channel.</text>
        <dbReference type="EC" id="5.6.1.6"/>
    </reaction>
</comment>
<feature type="domain" description="ABC transporter" evidence="32">
    <location>
        <begin position="1140"/>
        <end position="1373"/>
    </location>
</feature>
<evidence type="ECO:0000256" key="1">
    <source>
        <dbReference type="ARBA" id="ARBA00004195"/>
    </source>
</evidence>
<accession>A0A146LYI9</accession>
<dbReference type="SUPFAM" id="SSF52540">
    <property type="entry name" value="P-loop containing nucleoside triphosphate hydrolases"/>
    <property type="match status" value="2"/>
</dbReference>
<dbReference type="GO" id="GO:0031901">
    <property type="term" value="C:early endosome membrane"/>
    <property type="evidence" value="ECO:0007669"/>
    <property type="project" value="UniProtKB-SubCell"/>
</dbReference>
<dbReference type="FunFam" id="1.20.1560.10:FF:000014">
    <property type="entry name" value="Multidrug resistance-associated protein member 4"/>
    <property type="match status" value="1"/>
</dbReference>
<name>A0A146LYI9_LYGHE</name>
<dbReference type="InterPro" id="IPR027417">
    <property type="entry name" value="P-loop_NTPase"/>
</dbReference>
<keyword evidence="12" id="KW-0967">Endosome</keyword>
<evidence type="ECO:0000256" key="23">
    <source>
        <dbReference type="ARBA" id="ARBA00024167"/>
    </source>
</evidence>
<dbReference type="GO" id="GO:0005789">
    <property type="term" value="C:endoplasmic reticulum membrane"/>
    <property type="evidence" value="ECO:0007669"/>
    <property type="project" value="UniProtKB-SubCell"/>
</dbReference>
<protein>
    <recommendedName>
        <fullName evidence="7">Cystic fibrosis transmembrane conductance regulator</fullName>
        <ecNumber evidence="6">5.6.1.6</ecNumber>
    </recommendedName>
    <alternativeName>
        <fullName evidence="24">ATP-binding cassette sub-family C member 7</fullName>
    </alternativeName>
    <alternativeName>
        <fullName evidence="25">Channel conductance-controlling ATPase</fullName>
    </alternativeName>
    <alternativeName>
        <fullName evidence="26">cAMP-dependent chloride channel</fullName>
    </alternativeName>
</protein>
<keyword evidence="21" id="KW-0413">Isomerase</keyword>
<dbReference type="InterPro" id="IPR009147">
    <property type="entry name" value="CFTR/ABCC7"/>
</dbReference>
<keyword evidence="14" id="KW-0067">ATP-binding</keyword>
<evidence type="ECO:0000259" key="33">
    <source>
        <dbReference type="PROSITE" id="PS50929"/>
    </source>
</evidence>
<evidence type="ECO:0000256" key="21">
    <source>
        <dbReference type="ARBA" id="ARBA00023235"/>
    </source>
</evidence>
<dbReference type="FunFam" id="3.40.50.300:FF:000163">
    <property type="entry name" value="Multidrug resistance-associated protein member 4"/>
    <property type="match status" value="1"/>
</dbReference>
<dbReference type="InterPro" id="IPR011527">
    <property type="entry name" value="ABC1_TM_dom"/>
</dbReference>
<dbReference type="Gene3D" id="1.20.1560.10">
    <property type="entry name" value="ABC transporter type 1, transmembrane domain"/>
    <property type="match status" value="2"/>
</dbReference>
<evidence type="ECO:0000256" key="3">
    <source>
        <dbReference type="ARBA" id="ARBA00004477"/>
    </source>
</evidence>
<proteinExistence type="inferred from homology"/>
<dbReference type="GO" id="GO:0055038">
    <property type="term" value="C:recycling endosome membrane"/>
    <property type="evidence" value="ECO:0007669"/>
    <property type="project" value="UniProtKB-SubCell"/>
</dbReference>
<dbReference type="InterPro" id="IPR050173">
    <property type="entry name" value="ABC_transporter_C-like"/>
</dbReference>
<dbReference type="GO" id="GO:0016324">
    <property type="term" value="C:apical plasma membrane"/>
    <property type="evidence" value="ECO:0007669"/>
    <property type="project" value="UniProtKB-SubCell"/>
</dbReference>
<evidence type="ECO:0000313" key="34">
    <source>
        <dbReference type="EMBL" id="JAQ12025.1"/>
    </source>
</evidence>
<evidence type="ECO:0000256" key="20">
    <source>
        <dbReference type="ARBA" id="ARBA00023214"/>
    </source>
</evidence>
<feature type="domain" description="ABC transmembrane type-1" evidence="33">
    <location>
        <begin position="861"/>
        <end position="1102"/>
    </location>
</feature>
<evidence type="ECO:0000256" key="11">
    <source>
        <dbReference type="ARBA" id="ARBA00022741"/>
    </source>
</evidence>
<evidence type="ECO:0000256" key="18">
    <source>
        <dbReference type="ARBA" id="ARBA00023173"/>
    </source>
</evidence>
<comment type="subcellular location">
    <subcellularLocation>
        <location evidence="2">Apical cell membrane</location>
        <topology evidence="2">Multi-pass membrane protein</topology>
    </subcellularLocation>
    <subcellularLocation>
        <location evidence="4">Early endosome membrane</location>
        <topology evidence="4">Multi-pass membrane protein</topology>
    </subcellularLocation>
    <subcellularLocation>
        <location evidence="3">Endoplasmic reticulum membrane</location>
        <topology evidence="3">Multi-pass membrane protein</topology>
    </subcellularLocation>
    <subcellularLocation>
        <location evidence="1">Recycling endosome membrane</location>
        <topology evidence="1">Multi-pass membrane protein</topology>
    </subcellularLocation>
</comment>
<evidence type="ECO:0000256" key="22">
    <source>
        <dbReference type="ARBA" id="ARBA00023303"/>
    </source>
</evidence>
<keyword evidence="9" id="KW-0597">Phosphoprotein</keyword>
<dbReference type="Pfam" id="PF00005">
    <property type="entry name" value="ABC_tran"/>
    <property type="match status" value="2"/>
</dbReference>
<feature type="compositionally biased region" description="Basic and acidic residues" evidence="30">
    <location>
        <begin position="1439"/>
        <end position="1449"/>
    </location>
</feature>
<keyword evidence="19" id="KW-0325">Glycoprotein</keyword>
<dbReference type="EMBL" id="GDHC01006604">
    <property type="protein sequence ID" value="JAQ12025.1"/>
    <property type="molecule type" value="Transcribed_RNA"/>
</dbReference>
<feature type="transmembrane region" description="Helical" evidence="31">
    <location>
        <begin position="208"/>
        <end position="230"/>
    </location>
</feature>
<evidence type="ECO:0000256" key="14">
    <source>
        <dbReference type="ARBA" id="ARBA00022840"/>
    </source>
</evidence>
<reference evidence="34" key="1">
    <citation type="journal article" date="2016" name="Gigascience">
        <title>De novo construction of an expanded transcriptome assembly for the western tarnished plant bug, Lygus hesperus.</title>
        <authorList>
            <person name="Tassone E.E."/>
            <person name="Geib S.M."/>
            <person name="Hall B."/>
            <person name="Fabrick J.A."/>
            <person name="Brent C.S."/>
            <person name="Hull J.J."/>
        </authorList>
    </citation>
    <scope>NUCLEOTIDE SEQUENCE</scope>
</reference>
<feature type="transmembrane region" description="Helical" evidence="31">
    <location>
        <begin position="708"/>
        <end position="731"/>
    </location>
</feature>
<dbReference type="GO" id="GO:0005260">
    <property type="term" value="F:intracellularly ATP-gated chloride channel activity"/>
    <property type="evidence" value="ECO:0007669"/>
    <property type="project" value="UniProtKB-EC"/>
</dbReference>
<dbReference type="GO" id="GO:0005524">
    <property type="term" value="F:ATP binding"/>
    <property type="evidence" value="ECO:0007669"/>
    <property type="project" value="UniProtKB-KW"/>
</dbReference>
<feature type="domain" description="ABC transmembrane type-1" evidence="33">
    <location>
        <begin position="97"/>
        <end position="372"/>
    </location>
</feature>
<evidence type="ECO:0000256" key="4">
    <source>
        <dbReference type="ARBA" id="ARBA00004520"/>
    </source>
</evidence>
<dbReference type="PROSITE" id="PS50929">
    <property type="entry name" value="ABC_TM1F"/>
    <property type="match status" value="2"/>
</dbReference>
<feature type="transmembrane region" description="Helical" evidence="31">
    <location>
        <begin position="93"/>
        <end position="115"/>
    </location>
</feature>
<comment type="catalytic activity">
    <reaction evidence="23">
        <text>chloride(in) = chloride(out)</text>
        <dbReference type="Rhea" id="RHEA:29823"/>
        <dbReference type="ChEBI" id="CHEBI:17996"/>
    </reaction>
</comment>
<evidence type="ECO:0000256" key="30">
    <source>
        <dbReference type="SAM" id="MobiDB-lite"/>
    </source>
</evidence>
<dbReference type="GO" id="GO:0140359">
    <property type="term" value="F:ABC-type transporter activity"/>
    <property type="evidence" value="ECO:0007669"/>
    <property type="project" value="InterPro"/>
</dbReference>
<keyword evidence="10 31" id="KW-0812">Transmembrane</keyword>
<feature type="transmembrane region" description="Helical" evidence="31">
    <location>
        <begin position="1046"/>
        <end position="1066"/>
    </location>
</feature>
<dbReference type="Pfam" id="PF00664">
    <property type="entry name" value="ABC_membrane"/>
    <property type="match status" value="2"/>
</dbReference>
<keyword evidence="17 31" id="KW-0472">Membrane</keyword>
<keyword evidence="11" id="KW-0547">Nucleotide-binding</keyword>
<keyword evidence="22" id="KW-0407">Ion channel</keyword>
<dbReference type="PROSITE" id="PS00211">
    <property type="entry name" value="ABC_TRANSPORTER_1"/>
    <property type="match status" value="2"/>
</dbReference>
<dbReference type="PROSITE" id="PS50893">
    <property type="entry name" value="ABC_TRANSPORTER_2"/>
    <property type="match status" value="2"/>
</dbReference>
<dbReference type="PRINTS" id="PR01851">
    <property type="entry name" value="CYSFIBREGLTR"/>
</dbReference>
<keyword evidence="13" id="KW-0256">Endoplasmic reticulum</keyword>
<feature type="transmembrane region" description="Helical" evidence="31">
    <location>
        <begin position="861"/>
        <end position="887"/>
    </location>
</feature>
<evidence type="ECO:0000256" key="31">
    <source>
        <dbReference type="SAM" id="Phobius"/>
    </source>
</evidence>
<keyword evidence="15 31" id="KW-1133">Transmembrane helix</keyword>
<gene>
    <name evidence="34" type="primary">l(2)03659_9</name>
    <name evidence="34" type="ORF">g.56985</name>
</gene>
<feature type="transmembrane region" description="Helical" evidence="31">
    <location>
        <begin position="319"/>
        <end position="342"/>
    </location>
</feature>
<comment type="catalytic activity">
    <reaction evidence="28">
        <text>hydrogencarbonate(in) = hydrogencarbonate(out)</text>
        <dbReference type="Rhea" id="RHEA:28695"/>
        <dbReference type="ChEBI" id="CHEBI:17544"/>
    </reaction>
</comment>
<evidence type="ECO:0000256" key="25">
    <source>
        <dbReference type="ARBA" id="ARBA00031358"/>
    </source>
</evidence>
<feature type="region of interest" description="Disordered" evidence="30">
    <location>
        <begin position="1391"/>
        <end position="1449"/>
    </location>
</feature>
<evidence type="ECO:0000256" key="6">
    <source>
        <dbReference type="ARBA" id="ARBA00012195"/>
    </source>
</evidence>
<dbReference type="CDD" id="cd03244">
    <property type="entry name" value="ABCC_MRP_domain2"/>
    <property type="match status" value="1"/>
</dbReference>
<sequence>MESQKERTKPPNPRARANILSAATFCWIIPTFWRGYKRDLEEEDLCEPLKEHSSAHVGRKLEKAWNDELEKCKGSKRQPSFTRAVINVFGPSFLLYGIPIFIAEIGLRIGQPLLLGQLLRYFSPTSGREMTIQDAYVFAAGVILCSGFTILIMHPYMLAVLHLGMKLRVAACALIYRKALRLSKTSRGQTTTGQIVNLLSNDVNKFDIVFLFLHNLWVGPLQCFIITYLLWEHVGVASIIGILSLLVFIPFQGAISKKGSAYRLRTAMRTDERIRLMNEIISGIQVIKMYTWEMPFASLVQTAREKEIKEIKKLSYMKGILLSLILFHTRISIFITILSFVLLGGDITAEKVFVLTALFNTLRQTMSVFFPQGAFSLVEGLVSSKRICAFLLYDEHNVPDVTYTDQKVVSNGNNNGITKTSSVEDKSKVGITMTNASARWTLDANENTLNNVSIEVTSKQLAVIIGPVGSGKTSLLHTFLRELPLTSGSLEVKGTISYASQEPWLFQGNVRQNILFGLPYDKERYRRVIKVCSLKTDLEMFPYGDKTIVGERGVSLSGGQRARINLARAVYKDADIYLLDDPLSAVDTHVGKHLFEDCIAGFLSGKTVILVTHQIQYLESVDKIILLENGSVKMAGTFREMKKSGLDFTKLLSVGDIDEDPSSSDNRALKARQSSLQSVTSNLLDGSKGDPVANLEGKMHGAVKGRVYHAYFSAGGSCFSVFLLLFLFIAAQGLASSGDYWITYWVNLEEHVYNTAAPVVAYFAGLSNMTDTARGNLTRIRRHIPTTTKEAVSALNQTLNGLASVNGTELAKNIKNGIAAVESAVNSSVLGGGPTINATLSPFEETESSPYALVLSRNTCIIVFSTITVLTVIVTLVRSFDFFYFCMRASMRLHNNMFESITRATMHFFNTNNSGRILNRFSKDLGIIDEMLPQTLIDVLQIGLSLTFIIIMVAVVNPWLLIPTTVCFVFFYFFRHFYLSTSRSVKRLEGTTRSPVFSHLNASVQGLTTIRAFGAQEILIKEFDNHQDLHSSAWYLFIASSRAFGFWLDIVCFIYIALVTLSFLLFADGNTMGGNVGFAITQAIGLTGMFQWGMRQSAELENSMTSVERVMEYTDLESESALDSTPDKKPPPTWPEQGKVEFIDLKLRYSVGEPWVLKGLNFTILPQEKVGIVGRTGAGKSSLIAALFNLADLDGHIVIDGIDTTSIGLHDLRSKISIIPQEPFLFSGSMRKNLDPFDEYPDSILWRALEEVELRDVVKEMSRGLESMLSEGGSNLSVGQRQLVCLARAIVQNNKILVMDEATANVDPKTDGLIQQTIRKKFSHCTVLTIAHRLHTVMDCDKILVMAAGKVVEYDHPHVLLQNPEGYLWNMVKQTGSSTSEVLKGIASEKFGLKTSPPSPSGLAPSSSSPSGLAPSPSSASGLAPLAEPEPSPSSSPETNRRPDDDDES</sequence>
<evidence type="ECO:0000256" key="2">
    <source>
        <dbReference type="ARBA" id="ARBA00004424"/>
    </source>
</evidence>
<feature type="transmembrane region" description="Helical" evidence="31">
    <location>
        <begin position="960"/>
        <end position="978"/>
    </location>
</feature>
<organism evidence="34">
    <name type="scientific">Lygus hesperus</name>
    <name type="common">Western plant bug</name>
    <dbReference type="NCBI Taxonomy" id="30085"/>
    <lineage>
        <taxon>Eukaryota</taxon>
        <taxon>Metazoa</taxon>
        <taxon>Ecdysozoa</taxon>
        <taxon>Arthropoda</taxon>
        <taxon>Hexapoda</taxon>
        <taxon>Insecta</taxon>
        <taxon>Pterygota</taxon>
        <taxon>Neoptera</taxon>
        <taxon>Paraneoptera</taxon>
        <taxon>Hemiptera</taxon>
        <taxon>Heteroptera</taxon>
        <taxon>Panheteroptera</taxon>
        <taxon>Cimicomorpha</taxon>
        <taxon>Miridae</taxon>
        <taxon>Mirini</taxon>
        <taxon>Lygus</taxon>
    </lineage>
</organism>
<evidence type="ECO:0000256" key="5">
    <source>
        <dbReference type="ARBA" id="ARBA00009118"/>
    </source>
</evidence>
<dbReference type="Gene3D" id="3.40.50.300">
    <property type="entry name" value="P-loop containing nucleotide triphosphate hydrolases"/>
    <property type="match status" value="2"/>
</dbReference>
<feature type="transmembrane region" description="Helical" evidence="31">
    <location>
        <begin position="236"/>
        <end position="255"/>
    </location>
</feature>
<evidence type="ECO:0000256" key="27">
    <source>
        <dbReference type="ARBA" id="ARBA00034073"/>
    </source>
</evidence>
<dbReference type="CDD" id="cd03250">
    <property type="entry name" value="ABCC_MRP_domain1"/>
    <property type="match status" value="1"/>
</dbReference>
<dbReference type="GO" id="GO:0016887">
    <property type="term" value="F:ATP hydrolysis activity"/>
    <property type="evidence" value="ECO:0007669"/>
    <property type="project" value="InterPro"/>
</dbReference>
<comment type="similarity">
    <text evidence="5">Belongs to the ABC transporter superfamily. ABCC family. CFTR transporter (TC 3.A.1.202) subfamily.</text>
</comment>
<keyword evidence="18" id="KW-0869">Chloride channel</keyword>
<dbReference type="SUPFAM" id="SSF90123">
    <property type="entry name" value="ABC transporter transmembrane region"/>
    <property type="match status" value="2"/>
</dbReference>
<evidence type="ECO:0000256" key="8">
    <source>
        <dbReference type="ARBA" id="ARBA00022448"/>
    </source>
</evidence>
<evidence type="ECO:0000256" key="15">
    <source>
        <dbReference type="ARBA" id="ARBA00022989"/>
    </source>
</evidence>
<keyword evidence="20" id="KW-0868">Chloride</keyword>
<keyword evidence="16" id="KW-0406">Ion transport</keyword>
<dbReference type="FunFam" id="3.40.50.300:FF:000482">
    <property type="entry name" value="Multidrug resistance-associated protein member 4"/>
    <property type="match status" value="1"/>
</dbReference>
<dbReference type="InterPro" id="IPR036640">
    <property type="entry name" value="ABC1_TM_sf"/>
</dbReference>
<dbReference type="PANTHER" id="PTHR24223:SF448">
    <property type="entry name" value="FI20146P1-RELATED"/>
    <property type="match status" value="1"/>
</dbReference>
<evidence type="ECO:0000256" key="28">
    <source>
        <dbReference type="ARBA" id="ARBA00044653"/>
    </source>
</evidence>
<evidence type="ECO:0000256" key="29">
    <source>
        <dbReference type="ARBA" id="ARBA00048778"/>
    </source>
</evidence>